<comment type="caution">
    <text evidence="2">The sequence shown here is derived from an EMBL/GenBank/DDBJ whole genome shotgun (WGS) entry which is preliminary data.</text>
</comment>
<feature type="compositionally biased region" description="Basic and acidic residues" evidence="1">
    <location>
        <begin position="31"/>
        <end position="41"/>
    </location>
</feature>
<feature type="region of interest" description="Disordered" evidence="1">
    <location>
        <begin position="26"/>
        <end position="50"/>
    </location>
</feature>
<name>A0A9W9TSH4_9EURO</name>
<reference evidence="2" key="1">
    <citation type="submission" date="2022-11" db="EMBL/GenBank/DDBJ databases">
        <authorList>
            <person name="Petersen C."/>
        </authorList>
    </citation>
    <scope>NUCLEOTIDE SEQUENCE</scope>
    <source>
        <strain evidence="2">IBT 19713</strain>
    </source>
</reference>
<dbReference type="PANTHER" id="PTHR36182">
    <property type="entry name" value="PROTEIN, PUTATIVE (AFU_ORTHOLOGUE AFUA_6G10930)-RELATED"/>
    <property type="match status" value="1"/>
</dbReference>
<dbReference type="GeneID" id="83200282"/>
<sequence length="445" mass="48402">MKGTILAYSLLAGTASAHMQMSKPYPIRSPLNKDSDAEKDYSYTNPLSSSGSDYPCKGYAKDKFVSVATYPQGSEQEMTLEGSATHDGGSCQLSLSYDQGETFKVIESMLGDCPIPKDYKFTIPSDAPDGDALLAWTWFNKVGNREMYMNCAMVTIGGGGASNTPNHKHDHKKPVHKEMSEDKKASHPPMVLASDHQMAPRDMDNKLTGFDSLPAMFVANVGDKSPCVTIEGETVDFPLPGDNVIGTSDGKGYKCSGSAPFLAAGSNDTKNAPSTKKTTDAKKEKDVPATPKHKDVPAPEKQKDATSTEKNMHKIAKSFGSSTADPRVASSEAGLSTEASTNNEFQNYVTGFACTSGEILCSPRWLELGYVLQQSPHLHGISRRWHVLSLRSHGSCSSYSPILVSIYDYLSLVACDWWFFSFVGHLPPLYAGVWRMFNFPPVLIT</sequence>
<proteinExistence type="predicted"/>
<dbReference type="EMBL" id="JAPQKS010000003">
    <property type="protein sequence ID" value="KAJ5239063.1"/>
    <property type="molecule type" value="Genomic_DNA"/>
</dbReference>
<dbReference type="PANTHER" id="PTHR36182:SF1">
    <property type="entry name" value="PROTEIN, PUTATIVE (AFU_ORTHOLOGUE AFUA_6G10930)-RELATED"/>
    <property type="match status" value="1"/>
</dbReference>
<organism evidence="2 3">
    <name type="scientific">Penicillium chermesinum</name>
    <dbReference type="NCBI Taxonomy" id="63820"/>
    <lineage>
        <taxon>Eukaryota</taxon>
        <taxon>Fungi</taxon>
        <taxon>Dikarya</taxon>
        <taxon>Ascomycota</taxon>
        <taxon>Pezizomycotina</taxon>
        <taxon>Eurotiomycetes</taxon>
        <taxon>Eurotiomycetidae</taxon>
        <taxon>Eurotiales</taxon>
        <taxon>Aspergillaceae</taxon>
        <taxon>Penicillium</taxon>
    </lineage>
</organism>
<evidence type="ECO:0000256" key="1">
    <source>
        <dbReference type="SAM" id="MobiDB-lite"/>
    </source>
</evidence>
<protein>
    <recommendedName>
        <fullName evidence="4">Extracellular protein</fullName>
    </recommendedName>
</protein>
<dbReference type="Proteomes" id="UP001150941">
    <property type="component" value="Unassembled WGS sequence"/>
</dbReference>
<feature type="region of interest" description="Disordered" evidence="1">
    <location>
        <begin position="262"/>
        <end position="310"/>
    </location>
</feature>
<feature type="region of interest" description="Disordered" evidence="1">
    <location>
        <begin position="317"/>
        <end position="336"/>
    </location>
</feature>
<dbReference type="RefSeq" id="XP_058331982.1">
    <property type="nucleotide sequence ID" value="XM_058472979.1"/>
</dbReference>
<evidence type="ECO:0000313" key="2">
    <source>
        <dbReference type="EMBL" id="KAJ5239063.1"/>
    </source>
</evidence>
<keyword evidence="3" id="KW-1185">Reference proteome</keyword>
<dbReference type="AlphaFoldDB" id="A0A9W9TSH4"/>
<feature type="compositionally biased region" description="Basic and acidic residues" evidence="1">
    <location>
        <begin position="277"/>
        <end position="310"/>
    </location>
</feature>
<dbReference type="Gene3D" id="2.70.50.70">
    <property type="match status" value="1"/>
</dbReference>
<dbReference type="OrthoDB" id="2342176at2759"/>
<gene>
    <name evidence="2" type="ORF">N7468_003682</name>
</gene>
<evidence type="ECO:0000313" key="3">
    <source>
        <dbReference type="Proteomes" id="UP001150941"/>
    </source>
</evidence>
<accession>A0A9W9TSH4</accession>
<evidence type="ECO:0008006" key="4">
    <source>
        <dbReference type="Google" id="ProtNLM"/>
    </source>
</evidence>
<reference evidence="2" key="2">
    <citation type="journal article" date="2023" name="IMA Fungus">
        <title>Comparative genomic study of the Penicillium genus elucidates a diverse pangenome and 15 lateral gene transfer events.</title>
        <authorList>
            <person name="Petersen C."/>
            <person name="Sorensen T."/>
            <person name="Nielsen M.R."/>
            <person name="Sondergaard T.E."/>
            <person name="Sorensen J.L."/>
            <person name="Fitzpatrick D.A."/>
            <person name="Frisvad J.C."/>
            <person name="Nielsen K.L."/>
        </authorList>
    </citation>
    <scope>NUCLEOTIDE SEQUENCE</scope>
    <source>
        <strain evidence="2">IBT 19713</strain>
    </source>
</reference>